<evidence type="ECO:0000256" key="4">
    <source>
        <dbReference type="ARBA" id="ARBA00023163"/>
    </source>
</evidence>
<evidence type="ECO:0000256" key="5">
    <source>
        <dbReference type="ARBA" id="ARBA00023242"/>
    </source>
</evidence>
<dbReference type="Gene3D" id="2.40.330.10">
    <property type="entry name" value="DNA-binding pseudobarrel domain"/>
    <property type="match status" value="1"/>
</dbReference>
<dbReference type="AlphaFoldDB" id="A0AAV5LRU8"/>
<feature type="compositionally biased region" description="Basic and acidic residues" evidence="6">
    <location>
        <begin position="169"/>
        <end position="182"/>
    </location>
</feature>
<dbReference type="InterPro" id="IPR015300">
    <property type="entry name" value="DNA-bd_pseudobarrel_sf"/>
</dbReference>
<dbReference type="GO" id="GO:0003677">
    <property type="term" value="F:DNA binding"/>
    <property type="evidence" value="ECO:0007669"/>
    <property type="project" value="UniProtKB-KW"/>
</dbReference>
<proteinExistence type="predicted"/>
<evidence type="ECO:0000256" key="3">
    <source>
        <dbReference type="ARBA" id="ARBA00023125"/>
    </source>
</evidence>
<evidence type="ECO:0000313" key="8">
    <source>
        <dbReference type="Proteomes" id="UP001054252"/>
    </source>
</evidence>
<gene>
    <name evidence="7" type="ORF">SLEP1_g47336</name>
</gene>
<reference evidence="7 8" key="1">
    <citation type="journal article" date="2021" name="Commun. Biol.">
        <title>The genome of Shorea leprosula (Dipterocarpaceae) highlights the ecological relevance of drought in aseasonal tropical rainforests.</title>
        <authorList>
            <person name="Ng K.K.S."/>
            <person name="Kobayashi M.J."/>
            <person name="Fawcett J.A."/>
            <person name="Hatakeyama M."/>
            <person name="Paape T."/>
            <person name="Ng C.H."/>
            <person name="Ang C.C."/>
            <person name="Tnah L.H."/>
            <person name="Lee C.T."/>
            <person name="Nishiyama T."/>
            <person name="Sese J."/>
            <person name="O'Brien M.J."/>
            <person name="Copetti D."/>
            <person name="Mohd Noor M.I."/>
            <person name="Ong R.C."/>
            <person name="Putra M."/>
            <person name="Sireger I.Z."/>
            <person name="Indrioko S."/>
            <person name="Kosugi Y."/>
            <person name="Izuno A."/>
            <person name="Isagi Y."/>
            <person name="Lee S.L."/>
            <person name="Shimizu K.K."/>
        </authorList>
    </citation>
    <scope>NUCLEOTIDE SEQUENCE [LARGE SCALE GENOMIC DNA]</scope>
    <source>
        <strain evidence="7">214</strain>
    </source>
</reference>
<keyword evidence="3" id="KW-0238">DNA-binding</keyword>
<evidence type="ECO:0000313" key="7">
    <source>
        <dbReference type="EMBL" id="GKV39579.1"/>
    </source>
</evidence>
<keyword evidence="8" id="KW-1185">Reference proteome</keyword>
<evidence type="ECO:0000256" key="1">
    <source>
        <dbReference type="ARBA" id="ARBA00004123"/>
    </source>
</evidence>
<keyword evidence="2" id="KW-0805">Transcription regulation</keyword>
<sequence>MAQMSWVSTQTLPNSSVLGRGKLTFPQRVEGEIDEHFPEELKGAGKAQVIMFSEDRDKGPFVVTLSLQKLGQERGNRHRVVLLEHDWMPIVRALELRKGDTVSIFLLNKQPWTYLITVERAPGEANQPNQPLRMEFDLNEPVQMEIDLNEPLQLDMENNLNQPNQPPRLEFDLNKPVHPQSD</sequence>
<name>A0AAV5LRU8_9ROSI</name>
<accession>A0AAV5LRU8</accession>
<evidence type="ECO:0000256" key="6">
    <source>
        <dbReference type="SAM" id="MobiDB-lite"/>
    </source>
</evidence>
<comment type="caution">
    <text evidence="7">The sequence shown here is derived from an EMBL/GenBank/DDBJ whole genome shotgun (WGS) entry which is preliminary data.</text>
</comment>
<evidence type="ECO:0000256" key="2">
    <source>
        <dbReference type="ARBA" id="ARBA00023015"/>
    </source>
</evidence>
<dbReference type="EMBL" id="BPVZ01000135">
    <property type="protein sequence ID" value="GKV39579.1"/>
    <property type="molecule type" value="Genomic_DNA"/>
</dbReference>
<keyword evidence="5" id="KW-0539">Nucleus</keyword>
<organism evidence="7 8">
    <name type="scientific">Rubroshorea leprosula</name>
    <dbReference type="NCBI Taxonomy" id="152421"/>
    <lineage>
        <taxon>Eukaryota</taxon>
        <taxon>Viridiplantae</taxon>
        <taxon>Streptophyta</taxon>
        <taxon>Embryophyta</taxon>
        <taxon>Tracheophyta</taxon>
        <taxon>Spermatophyta</taxon>
        <taxon>Magnoliopsida</taxon>
        <taxon>eudicotyledons</taxon>
        <taxon>Gunneridae</taxon>
        <taxon>Pentapetalae</taxon>
        <taxon>rosids</taxon>
        <taxon>malvids</taxon>
        <taxon>Malvales</taxon>
        <taxon>Dipterocarpaceae</taxon>
        <taxon>Rubroshorea</taxon>
    </lineage>
</organism>
<comment type="subcellular location">
    <subcellularLocation>
        <location evidence="1">Nucleus</location>
    </subcellularLocation>
</comment>
<feature type="region of interest" description="Disordered" evidence="6">
    <location>
        <begin position="156"/>
        <end position="182"/>
    </location>
</feature>
<dbReference type="GO" id="GO:0005634">
    <property type="term" value="C:nucleus"/>
    <property type="evidence" value="ECO:0007669"/>
    <property type="project" value="UniProtKB-SubCell"/>
</dbReference>
<protein>
    <submittedName>
        <fullName evidence="7">Uncharacterized protein</fullName>
    </submittedName>
</protein>
<keyword evidence="4" id="KW-0804">Transcription</keyword>
<dbReference type="Proteomes" id="UP001054252">
    <property type="component" value="Unassembled WGS sequence"/>
</dbReference>